<accession>A0A370D723</accession>
<gene>
    <name evidence="1" type="ORF">DIZ80_17380</name>
</gene>
<comment type="caution">
    <text evidence="1">The sequence shown here is derived from an EMBL/GenBank/DDBJ whole genome shotgun (WGS) entry which is preliminary data.</text>
</comment>
<evidence type="ECO:0000313" key="2">
    <source>
        <dbReference type="Proteomes" id="UP000254266"/>
    </source>
</evidence>
<dbReference type="Proteomes" id="UP000254266">
    <property type="component" value="Unassembled WGS sequence"/>
</dbReference>
<dbReference type="EMBL" id="QFXC01000014">
    <property type="protein sequence ID" value="RDH80795.1"/>
    <property type="molecule type" value="Genomic_DNA"/>
</dbReference>
<organism evidence="1 2">
    <name type="scientific">endosymbiont of Galathealinum brachiosum</name>
    <dbReference type="NCBI Taxonomy" id="2200906"/>
    <lineage>
        <taxon>Bacteria</taxon>
        <taxon>Pseudomonadati</taxon>
        <taxon>Pseudomonadota</taxon>
        <taxon>Gammaproteobacteria</taxon>
        <taxon>sulfur-oxidizing symbionts</taxon>
    </lineage>
</organism>
<evidence type="ECO:0000313" key="1">
    <source>
        <dbReference type="EMBL" id="RDH80795.1"/>
    </source>
</evidence>
<dbReference type="AlphaFoldDB" id="A0A370D723"/>
<dbReference type="Pfam" id="PF14345">
    <property type="entry name" value="GDYXXLXY"/>
    <property type="match status" value="1"/>
</dbReference>
<dbReference type="InterPro" id="IPR025833">
    <property type="entry name" value="GDYXXLXY"/>
</dbReference>
<keyword evidence="2" id="KW-1185">Reference proteome</keyword>
<proteinExistence type="predicted"/>
<evidence type="ECO:0008006" key="3">
    <source>
        <dbReference type="Google" id="ProtNLM"/>
    </source>
</evidence>
<protein>
    <recommendedName>
        <fullName evidence="3">GDYXXLXY domain-containing protein</fullName>
    </recommendedName>
</protein>
<name>A0A370D723_9GAMM</name>
<reference evidence="1 2" key="1">
    <citation type="journal article" date="2018" name="ISME J.">
        <title>Endosymbiont genomes yield clues of tubeworm success.</title>
        <authorList>
            <person name="Li Y."/>
            <person name="Liles M.R."/>
            <person name="Halanych K.M."/>
        </authorList>
    </citation>
    <scope>NUCLEOTIDE SEQUENCE [LARGE SCALE GENOMIC DNA]</scope>
    <source>
        <strain evidence="1">A1464</strain>
    </source>
</reference>
<sequence length="166" mass="19011">MRTKIALLSGVIILILINWSIYSKEKHLSEGKVAYLELAPVDPRSLMQGDYMALRFSLANKISAKHNIKQSKEIDGFVVVTLDDKNIASFSRLDNNSNLEDNELLMHYRIRDSRIKFATNAFFFQEGNASEFEKAKYGQFRVNNKGDLLLVSMHDKDLIILGNNQR</sequence>